<keyword evidence="2" id="KW-0175">Coiled coil</keyword>
<dbReference type="GO" id="GO:0030313">
    <property type="term" value="C:cell envelope"/>
    <property type="evidence" value="ECO:0007669"/>
    <property type="project" value="UniProtKB-SubCell"/>
</dbReference>
<dbReference type="EMBL" id="CP108222">
    <property type="protein sequence ID" value="WTT18858.1"/>
    <property type="molecule type" value="Genomic_DNA"/>
</dbReference>
<proteinExistence type="predicted"/>
<feature type="region of interest" description="Disordered" evidence="3">
    <location>
        <begin position="58"/>
        <end position="81"/>
    </location>
</feature>
<dbReference type="Gene3D" id="1.10.101.10">
    <property type="entry name" value="PGBD-like superfamily/PGBD"/>
    <property type="match status" value="1"/>
</dbReference>
<evidence type="ECO:0000259" key="5">
    <source>
        <dbReference type="Pfam" id="PF01471"/>
    </source>
</evidence>
<comment type="subcellular location">
    <subcellularLocation>
        <location evidence="1">Cell envelope</location>
    </subcellularLocation>
</comment>
<dbReference type="PANTHER" id="PTHR32347:SF14">
    <property type="entry name" value="EFFLUX SYSTEM COMPONENT YKNX-RELATED"/>
    <property type="match status" value="1"/>
</dbReference>
<dbReference type="InterPro" id="IPR036365">
    <property type="entry name" value="PGBD-like_sf"/>
</dbReference>
<feature type="domain" description="Peptidoglycan binding-like" evidence="5">
    <location>
        <begin position="154"/>
        <end position="203"/>
    </location>
</feature>
<dbReference type="InterPro" id="IPR002477">
    <property type="entry name" value="Peptidoglycan-bd-like"/>
</dbReference>
<name>A0AAU2A2Q1_9ACTN</name>
<dbReference type="PANTHER" id="PTHR32347">
    <property type="entry name" value="EFFLUX SYSTEM COMPONENT YKNX-RELATED"/>
    <property type="match status" value="1"/>
</dbReference>
<gene>
    <name evidence="6" type="ORF">OHA22_26665</name>
</gene>
<keyword evidence="4" id="KW-0812">Transmembrane</keyword>
<sequence length="387" mass="39480">MSDLIEDVENTVAVAPDGVSEVGAARTGGRRRPLRIALALLASLGVTAVAVAAATGAFGGSDTEGTESGAASGPAKTATVQRTDLTRSDTLDGTLGYGDSTPVQAAGQGVLTWLPSAGDTVKRGQPVYRLNEQAVPLLYGATPLYRTLDVDAEGRDVEVLEKNLAALGYTGFTVDDTYTEGTADAVRDWQKDLGRAETGTVGAGDAVVAPGARRVAEVQGTLGGQAGGAVLTWTGTVRTVTVELEVKDEDLVSGDDTKAKVKLPDGRTVEAEVTEVGTAVTAAATASTGGQSSDPTLPVTLTVDDQQKLGRYQAAPVDVDFEAETRKNVLAVPVEALVALREGGYAVERVTATGSEYLAVDTGLFAGGMVEISGAGVTEGLKVGVPE</sequence>
<dbReference type="Gene3D" id="2.40.420.20">
    <property type="match status" value="1"/>
</dbReference>
<feature type="transmembrane region" description="Helical" evidence="4">
    <location>
        <begin position="36"/>
        <end position="58"/>
    </location>
</feature>
<keyword evidence="4" id="KW-0472">Membrane</keyword>
<dbReference type="SUPFAM" id="SSF47090">
    <property type="entry name" value="PGBD-like"/>
    <property type="match status" value="1"/>
</dbReference>
<organism evidence="6">
    <name type="scientific">Streptomyces sp. NBC_00093</name>
    <dbReference type="NCBI Taxonomy" id="2975649"/>
    <lineage>
        <taxon>Bacteria</taxon>
        <taxon>Bacillati</taxon>
        <taxon>Actinomycetota</taxon>
        <taxon>Actinomycetes</taxon>
        <taxon>Kitasatosporales</taxon>
        <taxon>Streptomycetaceae</taxon>
        <taxon>Streptomyces</taxon>
    </lineage>
</organism>
<evidence type="ECO:0000256" key="3">
    <source>
        <dbReference type="SAM" id="MobiDB-lite"/>
    </source>
</evidence>
<dbReference type="AlphaFoldDB" id="A0AAU2A2Q1"/>
<evidence type="ECO:0000256" key="4">
    <source>
        <dbReference type="SAM" id="Phobius"/>
    </source>
</evidence>
<keyword evidence="4" id="KW-1133">Transmembrane helix</keyword>
<evidence type="ECO:0000313" key="6">
    <source>
        <dbReference type="EMBL" id="WTT18858.1"/>
    </source>
</evidence>
<accession>A0AAU2A2Q1</accession>
<reference evidence="6" key="1">
    <citation type="submission" date="2022-10" db="EMBL/GenBank/DDBJ databases">
        <title>The complete genomes of actinobacterial strains from the NBC collection.</title>
        <authorList>
            <person name="Joergensen T.S."/>
            <person name="Alvarez Arevalo M."/>
            <person name="Sterndorff E.B."/>
            <person name="Faurdal D."/>
            <person name="Vuksanovic O."/>
            <person name="Mourched A.-S."/>
            <person name="Charusanti P."/>
            <person name="Shaw S."/>
            <person name="Blin K."/>
            <person name="Weber T."/>
        </authorList>
    </citation>
    <scope>NUCLEOTIDE SEQUENCE</scope>
    <source>
        <strain evidence="6">NBC_00093</strain>
    </source>
</reference>
<dbReference type="InterPro" id="IPR050465">
    <property type="entry name" value="UPF0194_transport"/>
</dbReference>
<evidence type="ECO:0000256" key="2">
    <source>
        <dbReference type="ARBA" id="ARBA00023054"/>
    </source>
</evidence>
<dbReference type="Pfam" id="PF01471">
    <property type="entry name" value="PG_binding_1"/>
    <property type="match status" value="1"/>
</dbReference>
<evidence type="ECO:0000256" key="1">
    <source>
        <dbReference type="ARBA" id="ARBA00004196"/>
    </source>
</evidence>
<protein>
    <submittedName>
        <fullName evidence="6">Peptidoglycan-binding protein</fullName>
    </submittedName>
</protein>
<dbReference type="InterPro" id="IPR036366">
    <property type="entry name" value="PGBDSf"/>
</dbReference>